<keyword evidence="3" id="KW-1185">Reference proteome</keyword>
<dbReference type="Proteomes" id="UP001333818">
    <property type="component" value="Unassembled WGS sequence"/>
</dbReference>
<evidence type="ECO:0000313" key="2">
    <source>
        <dbReference type="EMBL" id="MEE3715269.1"/>
    </source>
</evidence>
<gene>
    <name evidence="2" type="ORF">V2H45_00760</name>
</gene>
<comment type="caution">
    <text evidence="2">The sequence shown here is derived from an EMBL/GenBank/DDBJ whole genome shotgun (WGS) entry which is preliminary data.</text>
</comment>
<dbReference type="AlphaFoldDB" id="A0AAW9PNU9"/>
<dbReference type="EMBL" id="JAZBJZ010000002">
    <property type="protein sequence ID" value="MEE3715269.1"/>
    <property type="molecule type" value="Genomic_DNA"/>
</dbReference>
<sequence>MIWIVITINLLLSAGLLWATRQIWLLRSAFIATVRKVDGWEAACHKGLSVSPPAIMTGQKGATAAKQKYQALVAQLQKVEMVLFAFSRFQTTVKGLWSRPRKSRISRRNEQYGKRRR</sequence>
<evidence type="ECO:0000256" key="1">
    <source>
        <dbReference type="SAM" id="MobiDB-lite"/>
    </source>
</evidence>
<name>A0AAW9PNU9_9CYAN</name>
<feature type="compositionally biased region" description="Basic and acidic residues" evidence="1">
    <location>
        <begin position="107"/>
        <end position="117"/>
    </location>
</feature>
<evidence type="ECO:0000313" key="3">
    <source>
        <dbReference type="Proteomes" id="UP001333818"/>
    </source>
</evidence>
<dbReference type="RefSeq" id="WP_330481688.1">
    <property type="nucleotide sequence ID" value="NZ_JAZBJZ010000002.1"/>
</dbReference>
<feature type="region of interest" description="Disordered" evidence="1">
    <location>
        <begin position="97"/>
        <end position="117"/>
    </location>
</feature>
<accession>A0AAW9PNU9</accession>
<protein>
    <submittedName>
        <fullName evidence="2">Uncharacterized protein</fullName>
    </submittedName>
</protein>
<reference evidence="2" key="1">
    <citation type="submission" date="2024-01" db="EMBL/GenBank/DDBJ databases">
        <title>Bank of Algae and Cyanobacteria of the Azores (BACA) strain genomes.</title>
        <authorList>
            <person name="Luz R."/>
            <person name="Cordeiro R."/>
            <person name="Fonseca A."/>
            <person name="Goncalves V."/>
        </authorList>
    </citation>
    <scope>NUCLEOTIDE SEQUENCE</scope>
    <source>
        <strain evidence="2">BACA0141</strain>
    </source>
</reference>
<proteinExistence type="predicted"/>
<organism evidence="2 3">
    <name type="scientific">Tumidithrix elongata BACA0141</name>
    <dbReference type="NCBI Taxonomy" id="2716417"/>
    <lineage>
        <taxon>Bacteria</taxon>
        <taxon>Bacillati</taxon>
        <taxon>Cyanobacteriota</taxon>
        <taxon>Cyanophyceae</taxon>
        <taxon>Pseudanabaenales</taxon>
        <taxon>Pseudanabaenaceae</taxon>
        <taxon>Tumidithrix</taxon>
        <taxon>Tumidithrix elongata</taxon>
    </lineage>
</organism>